<evidence type="ECO:0000313" key="9">
    <source>
        <dbReference type="EMBL" id="OKL60782.1"/>
    </source>
</evidence>
<dbReference type="SMART" id="SM00906">
    <property type="entry name" value="Fungal_trans"/>
    <property type="match status" value="1"/>
</dbReference>
<feature type="region of interest" description="Disordered" evidence="7">
    <location>
        <begin position="71"/>
        <end position="145"/>
    </location>
</feature>
<dbReference type="OrthoDB" id="4337792at2759"/>
<dbReference type="Pfam" id="PF04082">
    <property type="entry name" value="Fungal_trans"/>
    <property type="match status" value="1"/>
</dbReference>
<dbReference type="InterPro" id="IPR051430">
    <property type="entry name" value="Fungal_TF_Env_Response"/>
</dbReference>
<dbReference type="PANTHER" id="PTHR31944">
    <property type="entry name" value="HEME-RESPONSIVE ZINC FINGER TRANSCRIPTION FACTOR HAP1"/>
    <property type="match status" value="1"/>
</dbReference>
<keyword evidence="3" id="KW-0805">Transcription regulation</keyword>
<keyword evidence="6" id="KW-0539">Nucleus</keyword>
<feature type="compositionally biased region" description="Polar residues" evidence="7">
    <location>
        <begin position="110"/>
        <end position="121"/>
    </location>
</feature>
<dbReference type="GO" id="GO:0005634">
    <property type="term" value="C:nucleus"/>
    <property type="evidence" value="ECO:0007669"/>
    <property type="project" value="TreeGrafter"/>
</dbReference>
<evidence type="ECO:0000256" key="4">
    <source>
        <dbReference type="ARBA" id="ARBA00023125"/>
    </source>
</evidence>
<keyword evidence="1" id="KW-0479">Metal-binding</keyword>
<sequence length="821" mass="90829">MVALNFEYGALRTMFLDAGRDIGQCCCTVQGTAMSEKGKSSSGILWLRSPDSGYGEEYGIEAQLPNIKVTPDQQHINDPPVMNVSDGRRRRPAVNGDCIYENHHRPIRSGQDQTTTPSLNSKSRESLSIDRASSISGSSCPSRKTSSLVASSTAASTTTNALPVQDDESMRLRFRVRQLEDELSKHTLGSVQSPVSTLRSNIQTTTSHLAGTFHVHCESDSSGQPQGIARSVIHKSRLFGQSHWEVNGILLIRDIFETIEAYMQQWESRAGPDMERCKSLARSIKARRAPSWPSPPTPDIPPKEVSDTLVDCYLRTTEAIYRILHISTFRRDYDAFWVSDTAPDMVFLVQLKLVLAIGAITYDEGFSLRDSAIRWTYEAQTWLSEPKFKSRLDIRFLQINLLLLIAQEQVAGGGDSTWISIGALLRKAIHMGLHRDPIHLPPTTTFAAEMRRRLWNTILEIALQSSLAAGGPPLISLDDFDTACPSNFDDDQIVTDDPIPKASYDLTQVSIAIALRKTFPQRLAIAKFLNQFSSTGTYDEALRLDAELRAVYKELSRTLQACGNSNSGPSPSQFEIRVVDIIMHRFLSSLHLPYFGASLQNTAYAFSRKVVVDSALKIWRAAYSLSSSTAVESSSQEITSYSDDMMRLVVCSSGFYPTVAIHAAFVIGVELRAQLQEEESLGPVQLRPDLLSVLEEAKRWVVQGIEAGETSIKGFLLISVVSAHIEGLMRSLGKDEIAELLVRAAENVVKRGLPLLKEMAAAQGQGDGSNDGTDELPSTTSMDTMGDWNLLTSNDLFKPGDEEPMKWMFDDSFNPGMPSLW</sequence>
<dbReference type="InterPro" id="IPR007219">
    <property type="entry name" value="XnlR_reg_dom"/>
</dbReference>
<proteinExistence type="predicted"/>
<reference evidence="9 10" key="1">
    <citation type="submission" date="2015-06" db="EMBL/GenBank/DDBJ databases">
        <title>Talaromyces atroroseus IBT 11181 draft genome.</title>
        <authorList>
            <person name="Rasmussen K.B."/>
            <person name="Rasmussen S."/>
            <person name="Petersen B."/>
            <person name="Sicheritz-Ponten T."/>
            <person name="Mortensen U.H."/>
            <person name="Thrane U."/>
        </authorList>
    </citation>
    <scope>NUCLEOTIDE SEQUENCE [LARGE SCALE GENOMIC DNA]</scope>
    <source>
        <strain evidence="9 10">IBT 11181</strain>
    </source>
</reference>
<organism evidence="9 10">
    <name type="scientific">Talaromyces atroroseus</name>
    <dbReference type="NCBI Taxonomy" id="1441469"/>
    <lineage>
        <taxon>Eukaryota</taxon>
        <taxon>Fungi</taxon>
        <taxon>Dikarya</taxon>
        <taxon>Ascomycota</taxon>
        <taxon>Pezizomycotina</taxon>
        <taxon>Eurotiomycetes</taxon>
        <taxon>Eurotiomycetidae</taxon>
        <taxon>Eurotiales</taxon>
        <taxon>Trichocomaceae</taxon>
        <taxon>Talaromyces</taxon>
        <taxon>Talaromyces sect. Trachyspermi</taxon>
    </lineage>
</organism>
<dbReference type="GeneID" id="31004048"/>
<keyword evidence="10" id="KW-1185">Reference proteome</keyword>
<dbReference type="STRING" id="1441469.A0A1Q5Q9P2"/>
<evidence type="ECO:0000313" key="10">
    <source>
        <dbReference type="Proteomes" id="UP000214365"/>
    </source>
</evidence>
<accession>A0A1Q5Q9P2</accession>
<evidence type="ECO:0000256" key="5">
    <source>
        <dbReference type="ARBA" id="ARBA00023163"/>
    </source>
</evidence>
<name>A0A1Q5Q9P2_TALAT</name>
<feature type="compositionally biased region" description="Polar residues" evidence="7">
    <location>
        <begin position="768"/>
        <end position="783"/>
    </location>
</feature>
<evidence type="ECO:0000256" key="3">
    <source>
        <dbReference type="ARBA" id="ARBA00023015"/>
    </source>
</evidence>
<feature type="domain" description="Xylanolytic transcriptional activator regulatory" evidence="8">
    <location>
        <begin position="417"/>
        <end position="491"/>
    </location>
</feature>
<dbReference type="PANTHER" id="PTHR31944:SF131">
    <property type="entry name" value="HEME-RESPONSIVE ZINC FINGER TRANSCRIPTION FACTOR HAP1"/>
    <property type="match status" value="1"/>
</dbReference>
<comment type="caution">
    <text evidence="9">The sequence shown here is derived from an EMBL/GenBank/DDBJ whole genome shotgun (WGS) entry which is preliminary data.</text>
</comment>
<keyword evidence="2" id="KW-0862">Zinc</keyword>
<dbReference type="GO" id="GO:0000978">
    <property type="term" value="F:RNA polymerase II cis-regulatory region sequence-specific DNA binding"/>
    <property type="evidence" value="ECO:0007669"/>
    <property type="project" value="TreeGrafter"/>
</dbReference>
<dbReference type="RefSeq" id="XP_020120903.1">
    <property type="nucleotide sequence ID" value="XM_020266600.1"/>
</dbReference>
<protein>
    <recommendedName>
        <fullName evidence="8">Xylanolytic transcriptional activator regulatory domain-containing protein</fullName>
    </recommendedName>
</protein>
<dbReference type="EMBL" id="LFMY01000005">
    <property type="protein sequence ID" value="OKL60782.1"/>
    <property type="molecule type" value="Genomic_DNA"/>
</dbReference>
<evidence type="ECO:0000256" key="7">
    <source>
        <dbReference type="SAM" id="MobiDB-lite"/>
    </source>
</evidence>
<evidence type="ECO:0000256" key="6">
    <source>
        <dbReference type="ARBA" id="ARBA00023242"/>
    </source>
</evidence>
<dbReference type="GO" id="GO:0001228">
    <property type="term" value="F:DNA-binding transcription activator activity, RNA polymerase II-specific"/>
    <property type="evidence" value="ECO:0007669"/>
    <property type="project" value="TreeGrafter"/>
</dbReference>
<evidence type="ECO:0000256" key="1">
    <source>
        <dbReference type="ARBA" id="ARBA00022723"/>
    </source>
</evidence>
<dbReference type="GO" id="GO:0006351">
    <property type="term" value="P:DNA-templated transcription"/>
    <property type="evidence" value="ECO:0007669"/>
    <property type="project" value="InterPro"/>
</dbReference>
<keyword evidence="4" id="KW-0238">DNA-binding</keyword>
<feature type="compositionally biased region" description="Low complexity" evidence="7">
    <location>
        <begin position="129"/>
        <end position="145"/>
    </location>
</feature>
<keyword evidence="5" id="KW-0804">Transcription</keyword>
<dbReference type="CDD" id="cd12148">
    <property type="entry name" value="fungal_TF_MHR"/>
    <property type="match status" value="1"/>
</dbReference>
<evidence type="ECO:0000256" key="2">
    <source>
        <dbReference type="ARBA" id="ARBA00022833"/>
    </source>
</evidence>
<gene>
    <name evidence="9" type="ORF">UA08_04293</name>
</gene>
<dbReference type="Proteomes" id="UP000214365">
    <property type="component" value="Unassembled WGS sequence"/>
</dbReference>
<dbReference type="AlphaFoldDB" id="A0A1Q5Q9P2"/>
<dbReference type="GO" id="GO:0008270">
    <property type="term" value="F:zinc ion binding"/>
    <property type="evidence" value="ECO:0007669"/>
    <property type="project" value="InterPro"/>
</dbReference>
<evidence type="ECO:0000259" key="8">
    <source>
        <dbReference type="SMART" id="SM00906"/>
    </source>
</evidence>
<feature type="region of interest" description="Disordered" evidence="7">
    <location>
        <begin position="762"/>
        <end position="784"/>
    </location>
</feature>